<comment type="caution">
    <text evidence="1">The sequence shown here is derived from an EMBL/GenBank/DDBJ whole genome shotgun (WGS) entry which is preliminary data.</text>
</comment>
<proteinExistence type="predicted"/>
<dbReference type="Proteomes" id="UP000548423">
    <property type="component" value="Unassembled WGS sequence"/>
</dbReference>
<protein>
    <submittedName>
        <fullName evidence="1">Uncharacterized protein</fullName>
    </submittedName>
</protein>
<sequence length="32" mass="3405">MRVAVSVEIDSDHHSSHCGAVAKVVLKEEAEA</sequence>
<evidence type="ECO:0000313" key="2">
    <source>
        <dbReference type="Proteomes" id="UP000548423"/>
    </source>
</evidence>
<dbReference type="EMBL" id="JACCBX010000016">
    <property type="protein sequence ID" value="NYE08811.1"/>
    <property type="molecule type" value="Genomic_DNA"/>
</dbReference>
<dbReference type="AlphaFoldDB" id="A0A852TKW4"/>
<evidence type="ECO:0000313" key="1">
    <source>
        <dbReference type="EMBL" id="NYE08811.1"/>
    </source>
</evidence>
<gene>
    <name evidence="1" type="ORF">F4694_005667</name>
</gene>
<organism evidence="1 2">
    <name type="scientific">Neobacillus niacini</name>
    <dbReference type="NCBI Taxonomy" id="86668"/>
    <lineage>
        <taxon>Bacteria</taxon>
        <taxon>Bacillati</taxon>
        <taxon>Bacillota</taxon>
        <taxon>Bacilli</taxon>
        <taxon>Bacillales</taxon>
        <taxon>Bacillaceae</taxon>
        <taxon>Neobacillus</taxon>
    </lineage>
</organism>
<accession>A0A852TKW4</accession>
<reference evidence="2" key="1">
    <citation type="submission" date="2020-07" db="EMBL/GenBank/DDBJ databases">
        <authorList>
            <person name="Partida-Martinez L."/>
            <person name="Huntemann M."/>
            <person name="Clum A."/>
            <person name="Wang J."/>
            <person name="Palaniappan K."/>
            <person name="Ritter S."/>
            <person name="Chen I.-M."/>
            <person name="Stamatis D."/>
            <person name="Reddy T."/>
            <person name="O'Malley R."/>
            <person name="Daum C."/>
            <person name="Shapiro N."/>
            <person name="Ivanova N."/>
            <person name="Kyrpides N."/>
            <person name="Woyke T."/>
        </authorList>
    </citation>
    <scope>NUCLEOTIDE SEQUENCE [LARGE SCALE GENOMIC DNA]</scope>
    <source>
        <strain evidence="2">AT2.8</strain>
    </source>
</reference>
<name>A0A852TKW4_9BACI</name>
<reference evidence="2" key="2">
    <citation type="submission" date="2020-08" db="EMBL/GenBank/DDBJ databases">
        <title>The Agave Microbiome: Exploring the role of microbial communities in plant adaptations to desert environments.</title>
        <authorList>
            <person name="Partida-Martinez L.P."/>
        </authorList>
    </citation>
    <scope>NUCLEOTIDE SEQUENCE [LARGE SCALE GENOMIC DNA]</scope>
    <source>
        <strain evidence="2">AT2.8</strain>
    </source>
</reference>